<dbReference type="GeneID" id="110986750"/>
<dbReference type="OrthoDB" id="10181445at2759"/>
<feature type="region of interest" description="Disordered" evidence="1">
    <location>
        <begin position="1"/>
        <end position="26"/>
    </location>
</feature>
<feature type="domain" description="Myb/SANT-like DNA-binding" evidence="2">
    <location>
        <begin position="23"/>
        <end position="98"/>
    </location>
</feature>
<dbReference type="OMA" id="CNGSENQ"/>
<evidence type="ECO:0000256" key="1">
    <source>
        <dbReference type="SAM" id="MobiDB-lite"/>
    </source>
</evidence>
<dbReference type="RefSeq" id="XP_022104605.1">
    <property type="nucleotide sequence ID" value="XM_022248913.1"/>
</dbReference>
<accession>A0A8B7ZIA5</accession>
<dbReference type="Pfam" id="PF13873">
    <property type="entry name" value="Myb_DNA-bind_5"/>
    <property type="match status" value="1"/>
</dbReference>
<gene>
    <name evidence="4" type="primary">LOC110986750</name>
</gene>
<evidence type="ECO:0000313" key="3">
    <source>
        <dbReference type="Proteomes" id="UP000694845"/>
    </source>
</evidence>
<reference evidence="4" key="1">
    <citation type="submission" date="2025-08" db="UniProtKB">
        <authorList>
            <consortium name="RefSeq"/>
        </authorList>
    </citation>
    <scope>IDENTIFICATION</scope>
</reference>
<evidence type="ECO:0000313" key="4">
    <source>
        <dbReference type="RefSeq" id="XP_022104605.1"/>
    </source>
</evidence>
<feature type="compositionally biased region" description="Low complexity" evidence="1">
    <location>
        <begin position="1"/>
        <end position="13"/>
    </location>
</feature>
<sequence length="203" mass="22505">MASLSSSCASTSTPNPKTTKRPRSTNWTYEEVRILSAFVREHTNKLFGTSHKGTEGFEEEKQKCWKMAAENPRASGGEARDWQRIRKKWQDVTCNARKYYRECHQTGGGEKPAYNKTLEVVLDALSPISKDGIIDKAEGETFPEELLNQVAEAVSHTCNGSENQVDGVGEVVILTEDICDPEPLKVRRISSTSEAAAKPLTSI</sequence>
<dbReference type="AlphaFoldDB" id="A0A8B7ZIA5"/>
<evidence type="ECO:0000259" key="2">
    <source>
        <dbReference type="Pfam" id="PF13873"/>
    </source>
</evidence>
<dbReference type="Proteomes" id="UP000694845">
    <property type="component" value="Unplaced"/>
</dbReference>
<dbReference type="KEGG" id="aplc:110986750"/>
<dbReference type="InterPro" id="IPR028002">
    <property type="entry name" value="Myb_DNA-bind_5"/>
</dbReference>
<organism evidence="3 4">
    <name type="scientific">Acanthaster planci</name>
    <name type="common">Crown-of-thorns starfish</name>
    <dbReference type="NCBI Taxonomy" id="133434"/>
    <lineage>
        <taxon>Eukaryota</taxon>
        <taxon>Metazoa</taxon>
        <taxon>Echinodermata</taxon>
        <taxon>Eleutherozoa</taxon>
        <taxon>Asterozoa</taxon>
        <taxon>Asteroidea</taxon>
        <taxon>Valvatacea</taxon>
        <taxon>Valvatida</taxon>
        <taxon>Acanthasteridae</taxon>
        <taxon>Acanthaster</taxon>
    </lineage>
</organism>
<proteinExistence type="predicted"/>
<name>A0A8B7ZIA5_ACAPL</name>
<protein>
    <submittedName>
        <fullName evidence="4">Uncharacterized protein LOC110986750</fullName>
    </submittedName>
</protein>
<keyword evidence="3" id="KW-1185">Reference proteome</keyword>